<dbReference type="GO" id="GO:0006351">
    <property type="term" value="P:DNA-templated transcription"/>
    <property type="evidence" value="ECO:0007669"/>
    <property type="project" value="InterPro"/>
</dbReference>
<keyword evidence="9" id="KW-1185">Reference proteome</keyword>
<dbReference type="VEuPathDB" id="FungiDB:HMPREF1541_04318"/>
<dbReference type="InterPro" id="IPR007219">
    <property type="entry name" value="XnlR_reg_dom"/>
</dbReference>
<keyword evidence="2" id="KW-0805">Transcription regulation</keyword>
<dbReference type="eggNOG" id="ENOG502SMJ2">
    <property type="taxonomic scope" value="Eukaryota"/>
</dbReference>
<name>W2RWA6_CYPE1</name>
<accession>W2RWA6</accession>
<dbReference type="Pfam" id="PF04082">
    <property type="entry name" value="Fungal_trans"/>
    <property type="match status" value="1"/>
</dbReference>
<feature type="compositionally biased region" description="Polar residues" evidence="6">
    <location>
        <begin position="64"/>
        <end position="73"/>
    </location>
</feature>
<evidence type="ECO:0000313" key="8">
    <source>
        <dbReference type="EMBL" id="ETN40043.1"/>
    </source>
</evidence>
<dbReference type="PANTHER" id="PTHR47171">
    <property type="entry name" value="FARA-RELATED"/>
    <property type="match status" value="1"/>
</dbReference>
<proteinExistence type="predicted"/>
<feature type="region of interest" description="Disordered" evidence="6">
    <location>
        <begin position="1"/>
        <end position="74"/>
    </location>
</feature>
<evidence type="ECO:0000256" key="5">
    <source>
        <dbReference type="ARBA" id="ARBA00023242"/>
    </source>
</evidence>
<dbReference type="SMART" id="SM00906">
    <property type="entry name" value="Fungal_trans"/>
    <property type="match status" value="1"/>
</dbReference>
<organism evidence="8 9">
    <name type="scientific">Cyphellophora europaea (strain CBS 101466)</name>
    <name type="common">Phialophora europaea</name>
    <dbReference type="NCBI Taxonomy" id="1220924"/>
    <lineage>
        <taxon>Eukaryota</taxon>
        <taxon>Fungi</taxon>
        <taxon>Dikarya</taxon>
        <taxon>Ascomycota</taxon>
        <taxon>Pezizomycotina</taxon>
        <taxon>Eurotiomycetes</taxon>
        <taxon>Chaetothyriomycetidae</taxon>
        <taxon>Chaetothyriales</taxon>
        <taxon>Cyphellophoraceae</taxon>
        <taxon>Cyphellophora</taxon>
    </lineage>
</organism>
<gene>
    <name evidence="8" type="ORF">HMPREF1541_04318</name>
</gene>
<evidence type="ECO:0000256" key="3">
    <source>
        <dbReference type="ARBA" id="ARBA00023125"/>
    </source>
</evidence>
<feature type="compositionally biased region" description="Polar residues" evidence="6">
    <location>
        <begin position="11"/>
        <end position="21"/>
    </location>
</feature>
<evidence type="ECO:0000259" key="7">
    <source>
        <dbReference type="SMART" id="SM00906"/>
    </source>
</evidence>
<keyword evidence="5" id="KW-0539">Nucleus</keyword>
<keyword evidence="1" id="KW-0862">Zinc</keyword>
<sequence length="651" mass="73297">MGWRRPRRQQKSVPSTDNSTLVVDACHNILDGSEHRSGGPRYRQREPTEQCDPTGPVNDLHESPASTGSNSDFVSHPYQLPQANNSVPTQDNTIPGTDVATSIALAENSLFRFFKEGISSSKRDWTMFDQLDHVRTAYVGTRISNMTHLIKLDRRASPSCIIYAYPQIHASPDWRSDSNRLLGLTRDTIQHITAFPAKDIRDNFVDAFFTKINPYFPVIDEAGFRAKYAEAENKLPLLLFHAVLLVGARVSRHPRAVQARHVIGAVLFSRAKQVFDMRHENDRMHLVQAALLFSWHLQDGDNAGANSWYWLGVACRIAFGLGMHRNVLRDPLGQERMPLTDRRIWRRVWWTLFQAETMSALEHGRPPMIRLEDFDQEPLILEDFTETNGAINEKIDFEYCRRNIELCDIALRIMSLSAPRSLAREQGIGDTTSSLKTRLVSWMLDAAPAENDQASESTFAELNLQLHYNAVVIHLYRVIMDQTTSPSDGYDNEAMRISTSAATSIVSAFEAIHAAGMMAQCHFTAVTALSAAAIQASKQLQRAVDAGNSMLAISERHLLDRVCNSAKHLSEFWPSAEGVRKVFQSLFDDFTGMLKDSSRPWDTSPRTEDADNAALNVNWTDFLASASWMQSAHGVYLEEAGWEESLFGLQR</sequence>
<dbReference type="RefSeq" id="XP_008716886.1">
    <property type="nucleotide sequence ID" value="XM_008718664.1"/>
</dbReference>
<evidence type="ECO:0000256" key="1">
    <source>
        <dbReference type="ARBA" id="ARBA00022833"/>
    </source>
</evidence>
<reference evidence="8 9" key="1">
    <citation type="submission" date="2013-03" db="EMBL/GenBank/DDBJ databases">
        <title>The Genome Sequence of Phialophora europaea CBS 101466.</title>
        <authorList>
            <consortium name="The Broad Institute Genomics Platform"/>
            <person name="Cuomo C."/>
            <person name="de Hoog S."/>
            <person name="Gorbushina A."/>
            <person name="Walker B."/>
            <person name="Young S.K."/>
            <person name="Zeng Q."/>
            <person name="Gargeya S."/>
            <person name="Fitzgerald M."/>
            <person name="Haas B."/>
            <person name="Abouelleil A."/>
            <person name="Allen A.W."/>
            <person name="Alvarado L."/>
            <person name="Arachchi H.M."/>
            <person name="Berlin A.M."/>
            <person name="Chapman S.B."/>
            <person name="Gainer-Dewar J."/>
            <person name="Goldberg J."/>
            <person name="Griggs A."/>
            <person name="Gujja S."/>
            <person name="Hansen M."/>
            <person name="Howarth C."/>
            <person name="Imamovic A."/>
            <person name="Ireland A."/>
            <person name="Larimer J."/>
            <person name="McCowan C."/>
            <person name="Murphy C."/>
            <person name="Pearson M."/>
            <person name="Poon T.W."/>
            <person name="Priest M."/>
            <person name="Roberts A."/>
            <person name="Saif S."/>
            <person name="Shea T."/>
            <person name="Sisk P."/>
            <person name="Sykes S."/>
            <person name="Wortman J."/>
            <person name="Nusbaum C."/>
            <person name="Birren B."/>
        </authorList>
    </citation>
    <scope>NUCLEOTIDE SEQUENCE [LARGE SCALE GENOMIC DNA]</scope>
    <source>
        <strain evidence="8 9">CBS 101466</strain>
    </source>
</reference>
<feature type="domain" description="Xylanolytic transcriptional activator regulatory" evidence="7">
    <location>
        <begin position="307"/>
        <end position="384"/>
    </location>
</feature>
<dbReference type="GO" id="GO:0003677">
    <property type="term" value="F:DNA binding"/>
    <property type="evidence" value="ECO:0007669"/>
    <property type="project" value="UniProtKB-KW"/>
</dbReference>
<evidence type="ECO:0000256" key="6">
    <source>
        <dbReference type="SAM" id="MobiDB-lite"/>
    </source>
</evidence>
<feature type="compositionally biased region" description="Basic and acidic residues" evidence="6">
    <location>
        <begin position="32"/>
        <end position="48"/>
    </location>
</feature>
<protein>
    <recommendedName>
        <fullName evidence="7">Xylanolytic transcriptional activator regulatory domain-containing protein</fullName>
    </recommendedName>
</protein>
<dbReference type="PANTHER" id="PTHR47171:SF3">
    <property type="entry name" value="FARA-RELATED"/>
    <property type="match status" value="1"/>
</dbReference>
<dbReference type="InterPro" id="IPR052073">
    <property type="entry name" value="Amide_Lactam_Regulators"/>
</dbReference>
<dbReference type="OrthoDB" id="39175at2759"/>
<dbReference type="Proteomes" id="UP000030752">
    <property type="component" value="Unassembled WGS sequence"/>
</dbReference>
<dbReference type="AlphaFoldDB" id="W2RWA6"/>
<dbReference type="GO" id="GO:0008270">
    <property type="term" value="F:zinc ion binding"/>
    <property type="evidence" value="ECO:0007669"/>
    <property type="project" value="InterPro"/>
</dbReference>
<dbReference type="CDD" id="cd12148">
    <property type="entry name" value="fungal_TF_MHR"/>
    <property type="match status" value="1"/>
</dbReference>
<dbReference type="GeneID" id="19971657"/>
<keyword evidence="3" id="KW-0238">DNA-binding</keyword>
<evidence type="ECO:0000256" key="4">
    <source>
        <dbReference type="ARBA" id="ARBA00023163"/>
    </source>
</evidence>
<dbReference type="EMBL" id="KB822720">
    <property type="protein sequence ID" value="ETN40043.1"/>
    <property type="molecule type" value="Genomic_DNA"/>
</dbReference>
<evidence type="ECO:0000256" key="2">
    <source>
        <dbReference type="ARBA" id="ARBA00023015"/>
    </source>
</evidence>
<dbReference type="HOGENOM" id="CLU_006329_4_1_1"/>
<dbReference type="InParanoid" id="W2RWA6"/>
<keyword evidence="4" id="KW-0804">Transcription</keyword>
<feature type="compositionally biased region" description="Basic residues" evidence="6">
    <location>
        <begin position="1"/>
        <end position="10"/>
    </location>
</feature>
<evidence type="ECO:0000313" key="9">
    <source>
        <dbReference type="Proteomes" id="UP000030752"/>
    </source>
</evidence>